<name>L0KTF9_METHD</name>
<proteinExistence type="predicted"/>
<reference evidence="3" key="1">
    <citation type="submission" date="2012-02" db="EMBL/GenBank/DDBJ databases">
        <title>Complete sequence of chromosome of Methanomethylovorans hollandica DSM 15978.</title>
        <authorList>
            <person name="Lucas S."/>
            <person name="Copeland A."/>
            <person name="Lapidus A."/>
            <person name="Glavina del Rio T."/>
            <person name="Dalin E."/>
            <person name="Tice H."/>
            <person name="Bruce D."/>
            <person name="Goodwin L."/>
            <person name="Pitluck S."/>
            <person name="Peters L."/>
            <person name="Mikhailova N."/>
            <person name="Held B."/>
            <person name="Kyrpides N."/>
            <person name="Mavromatis K."/>
            <person name="Ivanova N."/>
            <person name="Brettin T."/>
            <person name="Detter J.C."/>
            <person name="Han C."/>
            <person name="Larimer F."/>
            <person name="Land M."/>
            <person name="Hauser L."/>
            <person name="Markowitz V."/>
            <person name="Cheng J.-F."/>
            <person name="Hugenholtz P."/>
            <person name="Woyke T."/>
            <person name="Wu D."/>
            <person name="Spring S."/>
            <person name="Schroeder M."/>
            <person name="Brambilla E."/>
            <person name="Klenk H.-P."/>
            <person name="Eisen J.A."/>
        </authorList>
    </citation>
    <scope>NUCLEOTIDE SEQUENCE [LARGE SCALE GENOMIC DNA]</scope>
    <source>
        <strain evidence="3">DSM 15978 / NBRC 107637 / DMS1</strain>
    </source>
</reference>
<dbReference type="OrthoDB" id="105895at2157"/>
<evidence type="ECO:0000313" key="2">
    <source>
        <dbReference type="EMBL" id="AGB48401.1"/>
    </source>
</evidence>
<dbReference type="InterPro" id="IPR050904">
    <property type="entry name" value="Adhesion/Biosynth-related"/>
</dbReference>
<dbReference type="GeneID" id="14407973"/>
<dbReference type="AlphaFoldDB" id="L0KTF9"/>
<evidence type="ECO:0000313" key="3">
    <source>
        <dbReference type="Proteomes" id="UP000010866"/>
    </source>
</evidence>
<dbReference type="SMART" id="SM00554">
    <property type="entry name" value="FAS1"/>
    <property type="match status" value="1"/>
</dbReference>
<accession>L0KTF9</accession>
<gene>
    <name evidence="2" type="ordered locus">Metho_0112</name>
</gene>
<dbReference type="HOGENOM" id="CLU_031281_4_2_2"/>
<dbReference type="Proteomes" id="UP000010866">
    <property type="component" value="Chromosome"/>
</dbReference>
<dbReference type="Pfam" id="PF02469">
    <property type="entry name" value="Fasciclin"/>
    <property type="match status" value="1"/>
</dbReference>
<organism evidence="2 3">
    <name type="scientific">Methanomethylovorans hollandica (strain DSM 15978 / NBRC 107637 / DMS1)</name>
    <dbReference type="NCBI Taxonomy" id="867904"/>
    <lineage>
        <taxon>Archaea</taxon>
        <taxon>Methanobacteriati</taxon>
        <taxon>Methanobacteriota</taxon>
        <taxon>Stenosarchaea group</taxon>
        <taxon>Methanomicrobia</taxon>
        <taxon>Methanosarcinales</taxon>
        <taxon>Methanosarcinaceae</taxon>
        <taxon>Methanomethylovorans</taxon>
    </lineage>
</organism>
<dbReference type="SUPFAM" id="SSF82153">
    <property type="entry name" value="FAS1 domain"/>
    <property type="match status" value="1"/>
</dbReference>
<sequence>MAQLQNIIRTAQEKRSFQTLLKAAEILGLIDKYSNTGPFTVFAPVESAFEVIPEEVIEEAFADIPYLMGIINYHIVEGKYVLQDLQNIDFLKTISGKELRIKHNGTIVVDTANIIEPDIECSNGVIHAISDILVP</sequence>
<feature type="domain" description="FAS1" evidence="1">
    <location>
        <begin position="4"/>
        <end position="133"/>
    </location>
</feature>
<dbReference type="PANTHER" id="PTHR10900">
    <property type="entry name" value="PERIOSTIN-RELATED"/>
    <property type="match status" value="1"/>
</dbReference>
<dbReference type="InterPro" id="IPR000782">
    <property type="entry name" value="FAS1_domain"/>
</dbReference>
<dbReference type="FunFam" id="2.30.180.10:FF:000032">
    <property type="entry name" value="Fasciclin domain-containing protein, putative"/>
    <property type="match status" value="1"/>
</dbReference>
<dbReference type="InterPro" id="IPR036378">
    <property type="entry name" value="FAS1_dom_sf"/>
</dbReference>
<dbReference type="Gene3D" id="2.30.180.10">
    <property type="entry name" value="FAS1 domain"/>
    <property type="match status" value="1"/>
</dbReference>
<dbReference type="KEGG" id="mhz:Metho_0112"/>
<protein>
    <submittedName>
        <fullName evidence="2">Secreted/surface protein with fasciclin-like repeats</fullName>
    </submittedName>
</protein>
<dbReference type="PROSITE" id="PS50213">
    <property type="entry name" value="FAS1"/>
    <property type="match status" value="1"/>
</dbReference>
<evidence type="ECO:0000259" key="1">
    <source>
        <dbReference type="PROSITE" id="PS50213"/>
    </source>
</evidence>
<keyword evidence="3" id="KW-1185">Reference proteome</keyword>
<dbReference type="RefSeq" id="WP_015323570.1">
    <property type="nucleotide sequence ID" value="NC_019977.1"/>
</dbReference>
<dbReference type="EMBL" id="CP003362">
    <property type="protein sequence ID" value="AGB48401.1"/>
    <property type="molecule type" value="Genomic_DNA"/>
</dbReference>
<dbReference type="STRING" id="867904.Metho_0112"/>